<organism evidence="1 2">
    <name type="scientific">Candidatus Brocadia sapporoensis</name>
    <dbReference type="NCBI Taxonomy" id="392547"/>
    <lineage>
        <taxon>Bacteria</taxon>
        <taxon>Pseudomonadati</taxon>
        <taxon>Planctomycetota</taxon>
        <taxon>Candidatus Brocadiia</taxon>
        <taxon>Candidatus Brocadiales</taxon>
        <taxon>Candidatus Brocadiaceae</taxon>
        <taxon>Candidatus Brocadia</taxon>
    </lineage>
</organism>
<dbReference type="Proteomes" id="UP000242219">
    <property type="component" value="Unassembled WGS sequence"/>
</dbReference>
<reference evidence="1 2" key="1">
    <citation type="journal article" date="2016" name="Genome Announc.">
        <title>Draft Genome Sequence of the Anaerobic Ammonium-Oxidizing Bacterium 'Candidatus Brocadia sp. 40'.</title>
        <authorList>
            <person name="Ali M."/>
            <person name="Haroon M.F."/>
            <person name="Narita Y."/>
            <person name="Zhang L."/>
            <person name="Rangel Shaw D."/>
            <person name="Okabe S."/>
            <person name="Saikaly P.E."/>
        </authorList>
    </citation>
    <scope>NUCLEOTIDE SEQUENCE [LARGE SCALE GENOMIC DNA]</scope>
    <source>
        <strain evidence="1 2">40</strain>
    </source>
</reference>
<gene>
    <name evidence="1" type="ORF">BIY37_11205</name>
</gene>
<dbReference type="AlphaFoldDB" id="A0A1V6LXM6"/>
<name>A0A1V6LXM6_9BACT</name>
<sequence>MGNSRRIRSIPDFSLIRSIITQQSHNQIPPIVRPILRQAQDVAPCMASLSNHHDEVKGAKRGVKNLQKKKDFTW</sequence>
<comment type="caution">
    <text evidence="1">The sequence shown here is derived from an EMBL/GenBank/DDBJ whole genome shotgun (WGS) entry which is preliminary data.</text>
</comment>
<keyword evidence="2" id="KW-1185">Reference proteome</keyword>
<evidence type="ECO:0000313" key="1">
    <source>
        <dbReference type="EMBL" id="OQD44883.1"/>
    </source>
</evidence>
<proteinExistence type="predicted"/>
<evidence type="ECO:0000313" key="2">
    <source>
        <dbReference type="Proteomes" id="UP000242219"/>
    </source>
</evidence>
<dbReference type="EMBL" id="MJUW02000113">
    <property type="protein sequence ID" value="OQD44883.1"/>
    <property type="molecule type" value="Genomic_DNA"/>
</dbReference>
<accession>A0A1V6LXM6</accession>
<protein>
    <submittedName>
        <fullName evidence="1">Uncharacterized protein</fullName>
    </submittedName>
</protein>